<feature type="transmembrane region" description="Helical" evidence="1">
    <location>
        <begin position="119"/>
        <end position="141"/>
    </location>
</feature>
<name>X0URJ3_9ZZZZ</name>
<accession>X0URJ3</accession>
<proteinExistence type="predicted"/>
<evidence type="ECO:0000256" key="1">
    <source>
        <dbReference type="SAM" id="Phobius"/>
    </source>
</evidence>
<comment type="caution">
    <text evidence="2">The sequence shown here is derived from an EMBL/GenBank/DDBJ whole genome shotgun (WGS) entry which is preliminary data.</text>
</comment>
<dbReference type="GO" id="GO:0008137">
    <property type="term" value="F:NADH dehydrogenase (ubiquinone) activity"/>
    <property type="evidence" value="ECO:0007669"/>
    <property type="project" value="InterPro"/>
</dbReference>
<evidence type="ECO:0008006" key="3">
    <source>
        <dbReference type="Google" id="ProtNLM"/>
    </source>
</evidence>
<sequence length="144" mass="15148">AALMVVAVRNLIHAVLFLILSFIGVAGLYITLSADFVAVTQILIYAGAISVLILFAILLTPRAARDNAETFLQVPGLVLASLVAVTMGAIVLVTDWSEATHGPFSETAEAIGEALLDKYVLPFEIASVVLLAAMIGAIVLVRED</sequence>
<dbReference type="PANTHER" id="PTHR33269">
    <property type="entry name" value="NADH-UBIQUINONE OXIDOREDUCTASE CHAIN 6"/>
    <property type="match status" value="1"/>
</dbReference>
<dbReference type="AlphaFoldDB" id="X0URJ3"/>
<keyword evidence="1" id="KW-1133">Transmembrane helix</keyword>
<organism evidence="2">
    <name type="scientific">marine sediment metagenome</name>
    <dbReference type="NCBI Taxonomy" id="412755"/>
    <lineage>
        <taxon>unclassified sequences</taxon>
        <taxon>metagenomes</taxon>
        <taxon>ecological metagenomes</taxon>
    </lineage>
</organism>
<feature type="transmembrane region" description="Helical" evidence="1">
    <location>
        <begin position="12"/>
        <end position="32"/>
    </location>
</feature>
<dbReference type="PANTHER" id="PTHR33269:SF17">
    <property type="entry name" value="NADH-UBIQUINONE OXIDOREDUCTASE CHAIN 6"/>
    <property type="match status" value="1"/>
</dbReference>
<protein>
    <recommendedName>
        <fullName evidence="3">NADH-quinone oxidoreductase subunit J</fullName>
    </recommendedName>
</protein>
<feature type="transmembrane region" description="Helical" evidence="1">
    <location>
        <begin position="38"/>
        <end position="59"/>
    </location>
</feature>
<evidence type="ECO:0000313" key="2">
    <source>
        <dbReference type="EMBL" id="GAF91095.1"/>
    </source>
</evidence>
<reference evidence="2" key="1">
    <citation type="journal article" date="2014" name="Front. Microbiol.">
        <title>High frequency of phylogenetically diverse reductive dehalogenase-homologous genes in deep subseafloor sedimentary metagenomes.</title>
        <authorList>
            <person name="Kawai M."/>
            <person name="Futagami T."/>
            <person name="Toyoda A."/>
            <person name="Takaki Y."/>
            <person name="Nishi S."/>
            <person name="Hori S."/>
            <person name="Arai W."/>
            <person name="Tsubouchi T."/>
            <person name="Morono Y."/>
            <person name="Uchiyama I."/>
            <person name="Ito T."/>
            <person name="Fujiyama A."/>
            <person name="Inagaki F."/>
            <person name="Takami H."/>
        </authorList>
    </citation>
    <scope>NUCLEOTIDE SEQUENCE</scope>
    <source>
        <strain evidence="2">Expedition CK06-06</strain>
    </source>
</reference>
<dbReference type="EMBL" id="BARS01019455">
    <property type="protein sequence ID" value="GAF91095.1"/>
    <property type="molecule type" value="Genomic_DNA"/>
</dbReference>
<feature type="transmembrane region" description="Helical" evidence="1">
    <location>
        <begin position="71"/>
        <end position="93"/>
    </location>
</feature>
<gene>
    <name evidence="2" type="ORF">S01H1_31529</name>
</gene>
<dbReference type="Pfam" id="PF00499">
    <property type="entry name" value="Oxidored_q3"/>
    <property type="match status" value="1"/>
</dbReference>
<keyword evidence="1" id="KW-0812">Transmembrane</keyword>
<dbReference type="InterPro" id="IPR042106">
    <property type="entry name" value="Nuo/plastoQ_OxRdtase_6_NuoJ"/>
</dbReference>
<dbReference type="Gene3D" id="1.20.120.1200">
    <property type="entry name" value="NADH-ubiquinone/plastoquinone oxidoreductase chain 6, subunit NuoJ"/>
    <property type="match status" value="1"/>
</dbReference>
<dbReference type="InterPro" id="IPR001457">
    <property type="entry name" value="NADH_UbQ/plastoQ_OxRdtase_su6"/>
</dbReference>
<feature type="non-terminal residue" evidence="2">
    <location>
        <position position="1"/>
    </location>
</feature>
<keyword evidence="1" id="KW-0472">Membrane</keyword>